<dbReference type="InterPro" id="IPR051209">
    <property type="entry name" value="FAD-bind_Monooxygenase_sf"/>
</dbReference>
<dbReference type="SUPFAM" id="SSF51905">
    <property type="entry name" value="FAD/NAD(P)-binding domain"/>
    <property type="match status" value="1"/>
</dbReference>
<dbReference type="PANTHER" id="PTHR42877:SF7">
    <property type="entry name" value="FLAVIN-BINDING MONOOXYGENASE-RELATED"/>
    <property type="match status" value="1"/>
</dbReference>
<reference evidence="3 4" key="1">
    <citation type="journal article" date="2024" name="IMA Fungus">
        <title>IMA Genome - F19 : A genome assembly and annotation guide to empower mycologists, including annotated draft genome sequences of Ceratocystis pirilliformis, Diaporthe australafricana, Fusarium ophioides, Paecilomyces lecythidis, and Sporothrix stenoceras.</title>
        <authorList>
            <person name="Aylward J."/>
            <person name="Wilson A.M."/>
            <person name="Visagie C.M."/>
            <person name="Spraker J."/>
            <person name="Barnes I."/>
            <person name="Buitendag C."/>
            <person name="Ceriani C."/>
            <person name="Del Mar Angel L."/>
            <person name="du Plessis D."/>
            <person name="Fuchs T."/>
            <person name="Gasser K."/>
            <person name="Kramer D."/>
            <person name="Li W."/>
            <person name="Munsamy K."/>
            <person name="Piso A."/>
            <person name="Price J.L."/>
            <person name="Sonnekus B."/>
            <person name="Thomas C."/>
            <person name="van der Nest A."/>
            <person name="van Dijk A."/>
            <person name="van Heerden A."/>
            <person name="van Vuuren N."/>
            <person name="Yilmaz N."/>
            <person name="Duong T.A."/>
            <person name="van der Merwe N.A."/>
            <person name="Wingfield M.J."/>
            <person name="Wingfield B.D."/>
        </authorList>
    </citation>
    <scope>NUCLEOTIDE SEQUENCE [LARGE SCALE GENOMIC DNA]</scope>
    <source>
        <strain evidence="3 4">CMW 5346</strain>
    </source>
</reference>
<evidence type="ECO:0000313" key="4">
    <source>
        <dbReference type="Proteomes" id="UP001583186"/>
    </source>
</evidence>
<comment type="similarity">
    <text evidence="1">Belongs to the FAD-binding monooxygenase family.</text>
</comment>
<gene>
    <name evidence="3" type="ORF">Sste5346_004985</name>
</gene>
<feature type="region of interest" description="Disordered" evidence="2">
    <location>
        <begin position="177"/>
        <end position="204"/>
    </location>
</feature>
<evidence type="ECO:0000256" key="2">
    <source>
        <dbReference type="SAM" id="MobiDB-lite"/>
    </source>
</evidence>
<feature type="compositionally biased region" description="Polar residues" evidence="2">
    <location>
        <begin position="178"/>
        <end position="197"/>
    </location>
</feature>
<dbReference type="Gene3D" id="3.50.50.60">
    <property type="entry name" value="FAD/NAD(P)-binding domain"/>
    <property type="match status" value="3"/>
</dbReference>
<sequence>MASPPDPPIMLIAGMPDPGPIPASDAPHENQWYNARDFDGYRVTEAPVFPRGENRRRLRVVCIGAGAAGIQIAYKAERALQNVDLQIYEKNGDVGGTWLENRYPGCTCDIPSHAYQFTWARNPAWSAYYASAPEIWQYLKDVTTKFGLEKYMQFHTRVQSAVWDEEAGKWRLKLTRTGPKTSDLTTTSEARPQTSASEDQEEDFEDECDILVGASGILNSWKYPDIPGLDTFNGKLMHSAHWDGTFDLSGKTVAVIGGGSSAVQIIPSIQPTASKLVAFLRSPVWVTTGFGAKYAGPGGTNFQYSADQIREWQQDPAAYDRYCRDVEGELNKRFNLMHLYSKDQQSARVLIESIMREKLGSENQERGDKLAGHLVPPFAVGCRRMTPGSDYLESLTRDNVTVVNDSAVRLTETGVVDAQGNEYPVDVVVCATGFHTSFAPPYSVTGQNGTDLKAQFGDEPRGYLGITVENFPNLFLLTGPNSPASHSSLLPILDWYTRYLFQVIEKVQTDNIKAMAPKPAAVRDLYNHTHELMKRLVWSSACRSWFKNGRTHGPVTAIYPGSRLHFFEVLKNVRWEDYEIEYGGNGNCFQFMGNGFTEVEADPKGDPVWYFDDPFVKL</sequence>
<keyword evidence="4" id="KW-1185">Reference proteome</keyword>
<protein>
    <recommendedName>
        <fullName evidence="5">Cyclohexanone monooxygenase</fullName>
    </recommendedName>
</protein>
<comment type="caution">
    <text evidence="3">The sequence shown here is derived from an EMBL/GenBank/DDBJ whole genome shotgun (WGS) entry which is preliminary data.</text>
</comment>
<dbReference type="PRINTS" id="PR00368">
    <property type="entry name" value="FADPNR"/>
</dbReference>
<organism evidence="3 4">
    <name type="scientific">Sporothrix stenoceras</name>
    <dbReference type="NCBI Taxonomy" id="5173"/>
    <lineage>
        <taxon>Eukaryota</taxon>
        <taxon>Fungi</taxon>
        <taxon>Dikarya</taxon>
        <taxon>Ascomycota</taxon>
        <taxon>Pezizomycotina</taxon>
        <taxon>Sordariomycetes</taxon>
        <taxon>Sordariomycetidae</taxon>
        <taxon>Ophiostomatales</taxon>
        <taxon>Ophiostomataceae</taxon>
        <taxon>Sporothrix</taxon>
    </lineage>
</organism>
<dbReference type="Pfam" id="PF13450">
    <property type="entry name" value="NAD_binding_8"/>
    <property type="match status" value="1"/>
</dbReference>
<name>A0ABR3Z7U0_9PEZI</name>
<dbReference type="PANTHER" id="PTHR42877">
    <property type="entry name" value="L-ORNITHINE N(5)-MONOOXYGENASE-RELATED"/>
    <property type="match status" value="1"/>
</dbReference>
<proteinExistence type="inferred from homology"/>
<dbReference type="InterPro" id="IPR036188">
    <property type="entry name" value="FAD/NAD-bd_sf"/>
</dbReference>
<evidence type="ECO:0008006" key="5">
    <source>
        <dbReference type="Google" id="ProtNLM"/>
    </source>
</evidence>
<evidence type="ECO:0000313" key="3">
    <source>
        <dbReference type="EMBL" id="KAL1895888.1"/>
    </source>
</evidence>
<accession>A0ABR3Z7U0</accession>
<dbReference type="EMBL" id="JAWCUI010000025">
    <property type="protein sequence ID" value="KAL1895888.1"/>
    <property type="molecule type" value="Genomic_DNA"/>
</dbReference>
<dbReference type="Proteomes" id="UP001583186">
    <property type="component" value="Unassembled WGS sequence"/>
</dbReference>
<evidence type="ECO:0000256" key="1">
    <source>
        <dbReference type="ARBA" id="ARBA00010139"/>
    </source>
</evidence>